<feature type="non-terminal residue" evidence="1">
    <location>
        <position position="1"/>
    </location>
</feature>
<organism evidence="1">
    <name type="scientific">marine metagenome</name>
    <dbReference type="NCBI Taxonomy" id="408172"/>
    <lineage>
        <taxon>unclassified sequences</taxon>
        <taxon>metagenomes</taxon>
        <taxon>ecological metagenomes</taxon>
    </lineage>
</organism>
<sequence>SCLRKPKPFAGSSHLLSTISLCCRIRVVTLTGWYLSRGIGVISRSN</sequence>
<reference evidence="1" key="1">
    <citation type="submission" date="2018-05" db="EMBL/GenBank/DDBJ databases">
        <authorList>
            <person name="Lanie J.A."/>
            <person name="Ng W.-L."/>
            <person name="Kazmierczak K.M."/>
            <person name="Andrzejewski T.M."/>
            <person name="Davidsen T.M."/>
            <person name="Wayne K.J."/>
            <person name="Tettelin H."/>
            <person name="Glass J.I."/>
            <person name="Rusch D."/>
            <person name="Podicherti R."/>
            <person name="Tsui H.-C.T."/>
            <person name="Winkler M.E."/>
        </authorList>
    </citation>
    <scope>NUCLEOTIDE SEQUENCE</scope>
</reference>
<gene>
    <name evidence="1" type="ORF">METZ01_LOCUS112048</name>
</gene>
<protein>
    <submittedName>
        <fullName evidence="1">Uncharacterized protein</fullName>
    </submittedName>
</protein>
<dbReference type="AlphaFoldDB" id="A0A381X353"/>
<proteinExistence type="predicted"/>
<evidence type="ECO:0000313" key="1">
    <source>
        <dbReference type="EMBL" id="SVA59194.1"/>
    </source>
</evidence>
<dbReference type="EMBL" id="UINC01013750">
    <property type="protein sequence ID" value="SVA59194.1"/>
    <property type="molecule type" value="Genomic_DNA"/>
</dbReference>
<name>A0A381X353_9ZZZZ</name>
<accession>A0A381X353</accession>
<feature type="non-terminal residue" evidence="1">
    <location>
        <position position="46"/>
    </location>
</feature>